<comment type="caution">
    <text evidence="1">The sequence shown here is derived from an EMBL/GenBank/DDBJ whole genome shotgun (WGS) entry which is preliminary data.</text>
</comment>
<sequence length="68" mass="7923">MSLFFTDFVWHVSDCEIKLDKFSLFITLEYTPAYQLASIKIPDRMGNVNALIDKILICTQVKSFYLLN</sequence>
<evidence type="ECO:0000313" key="1">
    <source>
        <dbReference type="EMBL" id="GAC11438.1"/>
    </source>
</evidence>
<name>A0AAV3V3E6_9ALTE</name>
<gene>
    <name evidence="1" type="ORF">GCHA_3508</name>
</gene>
<dbReference type="EMBL" id="BAEM01000043">
    <property type="protein sequence ID" value="GAC11438.1"/>
    <property type="molecule type" value="Genomic_DNA"/>
</dbReference>
<dbReference type="AlphaFoldDB" id="A0AAV3V3E6"/>
<accession>A0AAV3V3E6</accession>
<dbReference type="Proteomes" id="UP000006320">
    <property type="component" value="Unassembled WGS sequence"/>
</dbReference>
<evidence type="ECO:0000313" key="2">
    <source>
        <dbReference type="Proteomes" id="UP000006320"/>
    </source>
</evidence>
<organism evidence="1 2">
    <name type="scientific">Paraglaciecola chathamensis S18K6</name>
    <dbReference type="NCBI Taxonomy" id="1127672"/>
    <lineage>
        <taxon>Bacteria</taxon>
        <taxon>Pseudomonadati</taxon>
        <taxon>Pseudomonadota</taxon>
        <taxon>Gammaproteobacteria</taxon>
        <taxon>Alteromonadales</taxon>
        <taxon>Alteromonadaceae</taxon>
        <taxon>Paraglaciecola</taxon>
    </lineage>
</organism>
<protein>
    <submittedName>
        <fullName evidence="1">Uncharacterized protein</fullName>
    </submittedName>
</protein>
<reference evidence="1 2" key="1">
    <citation type="journal article" date="2017" name="Antonie Van Leeuwenhoek">
        <title>Rhizobium rhizosphaerae sp. nov., a novel species isolated from rice rhizosphere.</title>
        <authorList>
            <person name="Zhao J.J."/>
            <person name="Zhang J."/>
            <person name="Zhang R.J."/>
            <person name="Zhang C.W."/>
            <person name="Yin H.Q."/>
            <person name="Zhang X.X."/>
        </authorList>
    </citation>
    <scope>NUCLEOTIDE SEQUENCE [LARGE SCALE GENOMIC DNA]</scope>
    <source>
        <strain evidence="1 2">S18K6</strain>
    </source>
</reference>
<proteinExistence type="predicted"/>